<organism evidence="2 3">
    <name type="scientific">Paenibacillus sediminis</name>
    <dbReference type="NCBI Taxonomy" id="664909"/>
    <lineage>
        <taxon>Bacteria</taxon>
        <taxon>Bacillati</taxon>
        <taxon>Bacillota</taxon>
        <taxon>Bacilli</taxon>
        <taxon>Bacillales</taxon>
        <taxon>Paenibacillaceae</taxon>
        <taxon>Paenibacillus</taxon>
    </lineage>
</organism>
<accession>A0ABS4H210</accession>
<name>A0ABS4H210_9BACL</name>
<feature type="region of interest" description="Disordered" evidence="1">
    <location>
        <begin position="147"/>
        <end position="174"/>
    </location>
</feature>
<gene>
    <name evidence="2" type="ORF">J2Z20_001425</name>
</gene>
<dbReference type="Pfam" id="PF13826">
    <property type="entry name" value="Monooxy_af470-like"/>
    <property type="match status" value="1"/>
</dbReference>
<dbReference type="RefSeq" id="WP_209847052.1">
    <property type="nucleotide sequence ID" value="NZ_CBCRVE010000002.1"/>
</dbReference>
<evidence type="ECO:0000313" key="3">
    <source>
        <dbReference type="Proteomes" id="UP001519273"/>
    </source>
</evidence>
<evidence type="ECO:0000256" key="1">
    <source>
        <dbReference type="SAM" id="MobiDB-lite"/>
    </source>
</evidence>
<keyword evidence="3" id="KW-1185">Reference proteome</keyword>
<evidence type="ECO:0008006" key="4">
    <source>
        <dbReference type="Google" id="ProtNLM"/>
    </source>
</evidence>
<dbReference type="InterPro" id="IPR025444">
    <property type="entry name" value="Monooxy_af470"/>
</dbReference>
<sequence>MTIYSGRYAAEIEGDFVVFIIGMRVNKLFAIHKWLPVFKAMDPMIKELYMNRDLGFLGIEFFFSWRGVTLLQYWKSYEQLESYARGGIHLEAWKHFNKSIGTDGTVGIYHETYKVQANMYECIYGNMPKFGLAKVSNHIPAVGRMETSRRRMGGNNEPAVATPENPKLDKTKIK</sequence>
<proteinExistence type="predicted"/>
<comment type="caution">
    <text evidence="2">The sequence shown here is derived from an EMBL/GenBank/DDBJ whole genome shotgun (WGS) entry which is preliminary data.</text>
</comment>
<reference evidence="2 3" key="1">
    <citation type="submission" date="2021-03" db="EMBL/GenBank/DDBJ databases">
        <title>Genomic Encyclopedia of Type Strains, Phase IV (KMG-IV): sequencing the most valuable type-strain genomes for metagenomic binning, comparative biology and taxonomic classification.</title>
        <authorList>
            <person name="Goeker M."/>
        </authorList>
    </citation>
    <scope>NUCLEOTIDE SEQUENCE [LARGE SCALE GENOMIC DNA]</scope>
    <source>
        <strain evidence="2 3">DSM 23491</strain>
    </source>
</reference>
<dbReference type="Proteomes" id="UP001519273">
    <property type="component" value="Unassembled WGS sequence"/>
</dbReference>
<protein>
    <recommendedName>
        <fullName evidence="4">DUF4188 domain-containing protein</fullName>
    </recommendedName>
</protein>
<evidence type="ECO:0000313" key="2">
    <source>
        <dbReference type="EMBL" id="MBP1936564.1"/>
    </source>
</evidence>
<dbReference type="EMBL" id="JAGGKP010000001">
    <property type="protein sequence ID" value="MBP1936564.1"/>
    <property type="molecule type" value="Genomic_DNA"/>
</dbReference>